<dbReference type="InterPro" id="IPR008302">
    <property type="entry name" value="NamZ"/>
</dbReference>
<dbReference type="PANTHER" id="PTHR42915">
    <property type="entry name" value="HYPOTHETICAL 460 KDA PROTEIN IN FEUA-SIGW INTERGENIC REGION [PRECURSOR]"/>
    <property type="match status" value="1"/>
</dbReference>
<sequence length="388" mass="42762">MVRLGIETLTEGKADLLADERLGLITNPSGVTSDLTPTIDVLNGMDCLDLTVLFAPEHGIRGNIQADVTVEENIDERTGLPVKSLYGERKARIDENLSNVDVLVYDIQDVGCRFYTLVYTLAYALEGVAHADKRLVVLDRPNPIAPVEPVGNIADSYGHVDLGGYGFPIVYGLTAGELARYLNKRFDIGADLDIIEMDGWDHSTWYDETSLPWVQPSPNMPTITTATLYPGTCLFEGTSISEGRGTTKPFELIGAPWIDADDWADTLNAQGLDGVGFRPAYFTPTFSKHERQDIEGVQIHVLNRDEISPVRVGLTMLVSAFQTYPDTSWLEFNGGYFIDQLAGGAYVRKTVEDVDPSVAPIDVANGLIDSWSVDLTDYRGQYESYTLY</sequence>
<evidence type="ECO:0000259" key="1">
    <source>
        <dbReference type="Pfam" id="PF07075"/>
    </source>
</evidence>
<dbReference type="RefSeq" id="WP_379695256.1">
    <property type="nucleotide sequence ID" value="NZ_JBHSXH010000014.1"/>
</dbReference>
<protein>
    <submittedName>
        <fullName evidence="3">Exo-beta-N-acetylmuramidase NamZ domain-containing protein</fullName>
    </submittedName>
</protein>
<dbReference type="EMBL" id="JBHSXH010000014">
    <property type="protein sequence ID" value="MFC6825227.1"/>
    <property type="molecule type" value="Genomic_DNA"/>
</dbReference>
<dbReference type="AlphaFoldDB" id="A0ABD5U396"/>
<dbReference type="Gene3D" id="3.40.50.12170">
    <property type="entry name" value="Uncharacterised protein PF07075, DUF1343"/>
    <property type="match status" value="1"/>
</dbReference>
<name>A0ABD5U396_9EURY</name>
<evidence type="ECO:0000313" key="4">
    <source>
        <dbReference type="Proteomes" id="UP001596408"/>
    </source>
</evidence>
<dbReference type="PIRSF" id="PIRSF016719">
    <property type="entry name" value="UCP016719"/>
    <property type="match status" value="1"/>
</dbReference>
<dbReference type="Pfam" id="PF20732">
    <property type="entry name" value="NamZ_C"/>
    <property type="match status" value="1"/>
</dbReference>
<dbReference type="InterPro" id="IPR048503">
    <property type="entry name" value="NamZ_C"/>
</dbReference>
<organism evidence="3 4">
    <name type="scientific">Halopelagius fulvigenes</name>
    <dbReference type="NCBI Taxonomy" id="1198324"/>
    <lineage>
        <taxon>Archaea</taxon>
        <taxon>Methanobacteriati</taxon>
        <taxon>Methanobacteriota</taxon>
        <taxon>Stenosarchaea group</taxon>
        <taxon>Halobacteria</taxon>
        <taxon>Halobacteriales</taxon>
        <taxon>Haloferacaceae</taxon>
    </lineage>
</organism>
<feature type="domain" description="Peptidoglycan beta-N-acetylmuramidase NamZ C-terminal" evidence="2">
    <location>
        <begin position="228"/>
        <end position="388"/>
    </location>
</feature>
<feature type="domain" description="Peptidoglycan beta-N-acetylmuramidase NamZ N-terminal" evidence="1">
    <location>
        <begin position="23"/>
        <end position="223"/>
    </location>
</feature>
<accession>A0ABD5U396</accession>
<dbReference type="Pfam" id="PF07075">
    <property type="entry name" value="NamZ_N"/>
    <property type="match status" value="1"/>
</dbReference>
<evidence type="ECO:0000259" key="2">
    <source>
        <dbReference type="Pfam" id="PF20732"/>
    </source>
</evidence>
<gene>
    <name evidence="3" type="ORF">ACFQEV_09525</name>
</gene>
<dbReference type="PANTHER" id="PTHR42915:SF1">
    <property type="entry name" value="PEPTIDOGLYCAN BETA-N-ACETYLMURAMIDASE NAMZ"/>
    <property type="match status" value="1"/>
</dbReference>
<comment type="caution">
    <text evidence="3">The sequence shown here is derived from an EMBL/GenBank/DDBJ whole genome shotgun (WGS) entry which is preliminary data.</text>
</comment>
<reference evidence="3 4" key="1">
    <citation type="journal article" date="2019" name="Int. J. Syst. Evol. Microbiol.">
        <title>The Global Catalogue of Microorganisms (GCM) 10K type strain sequencing project: providing services to taxonomists for standard genome sequencing and annotation.</title>
        <authorList>
            <consortium name="The Broad Institute Genomics Platform"/>
            <consortium name="The Broad Institute Genome Sequencing Center for Infectious Disease"/>
            <person name="Wu L."/>
            <person name="Ma J."/>
        </authorList>
    </citation>
    <scope>NUCLEOTIDE SEQUENCE [LARGE SCALE GENOMIC DNA]</scope>
    <source>
        <strain evidence="3 4">YIM 94188</strain>
    </source>
</reference>
<evidence type="ECO:0000313" key="3">
    <source>
        <dbReference type="EMBL" id="MFC6825227.1"/>
    </source>
</evidence>
<dbReference type="InterPro" id="IPR048502">
    <property type="entry name" value="NamZ_N"/>
</dbReference>
<dbReference type="Proteomes" id="UP001596408">
    <property type="component" value="Unassembled WGS sequence"/>
</dbReference>
<keyword evidence="4" id="KW-1185">Reference proteome</keyword>
<proteinExistence type="predicted"/>
<dbReference type="Gene3D" id="3.90.1150.140">
    <property type="match status" value="1"/>
</dbReference>